<dbReference type="AlphaFoldDB" id="A0A4Q7E773"/>
<keyword evidence="2" id="KW-1185">Reference proteome</keyword>
<evidence type="ECO:0000313" key="1">
    <source>
        <dbReference type="EMBL" id="RZM79000.1"/>
    </source>
</evidence>
<organism evidence="1 2">
    <name type="scientific">Leptolyngbya iicbica LK</name>
    <dbReference type="NCBI Taxonomy" id="2294035"/>
    <lineage>
        <taxon>Bacteria</taxon>
        <taxon>Bacillati</taxon>
        <taxon>Cyanobacteriota</taxon>
        <taxon>Cyanophyceae</taxon>
        <taxon>Leptolyngbyales</taxon>
        <taxon>Leptolyngbyaceae</taxon>
        <taxon>Leptolyngbya group</taxon>
        <taxon>Leptolyngbya</taxon>
        <taxon>Leptolyngbya iicbica</taxon>
    </lineage>
</organism>
<accession>A0A4Q7E773</accession>
<dbReference type="SUPFAM" id="SSF51197">
    <property type="entry name" value="Clavaminate synthase-like"/>
    <property type="match status" value="1"/>
</dbReference>
<dbReference type="OrthoDB" id="467001at2"/>
<comment type="caution">
    <text evidence="1">The sequence shown here is derived from an EMBL/GenBank/DDBJ whole genome shotgun (WGS) entry which is preliminary data.</text>
</comment>
<dbReference type="RefSeq" id="WP_130199378.1">
    <property type="nucleotide sequence ID" value="NZ_QVFV01000002.1"/>
</dbReference>
<reference evidence="1 2" key="1">
    <citation type="submission" date="2018-11" db="EMBL/GenBank/DDBJ databases">
        <title>Whole genome sequencing of an environmental sample.</title>
        <authorList>
            <person name="Sarangi A.N."/>
            <person name="Singh D."/>
            <person name="Tripathy S."/>
        </authorList>
    </citation>
    <scope>NUCLEOTIDE SEQUENCE [LARGE SCALE GENOMIC DNA]</scope>
    <source>
        <strain evidence="1 2">Lakshadweep</strain>
    </source>
</reference>
<proteinExistence type="predicted"/>
<dbReference type="Proteomes" id="UP000292459">
    <property type="component" value="Unassembled WGS sequence"/>
</dbReference>
<evidence type="ECO:0008006" key="3">
    <source>
        <dbReference type="Google" id="ProtNLM"/>
    </source>
</evidence>
<dbReference type="EMBL" id="QVFV01000002">
    <property type="protein sequence ID" value="RZM79000.1"/>
    <property type="molecule type" value="Genomic_DNA"/>
</dbReference>
<evidence type="ECO:0000313" key="2">
    <source>
        <dbReference type="Proteomes" id="UP000292459"/>
    </source>
</evidence>
<name>A0A4Q7E773_9CYAN</name>
<protein>
    <recommendedName>
        <fullName evidence="3">Phytanoyl-CoA dioxygenase</fullName>
    </recommendedName>
</protein>
<dbReference type="Gene3D" id="2.60.120.620">
    <property type="entry name" value="q2cbj1_9rhob like domain"/>
    <property type="match status" value="1"/>
</dbReference>
<sequence length="297" mass="34062">MLANDFFQASYFYRNSQNLSWKVKQLPAVKHLLNFAYSREVDSHKSTLPQLSPRYGRLLNDLGVKGMASTDLTQLSIPGTDVMVSKAWEILNDAKQFYADGSRNRISTATLNQHPEIFLWGANEDLLDLAENYIQLPIFYLGAELKREVSDDSLEGVRCWHIDKEDRRMMKVIIYLNDVDEQGGPFECMSKPLSQTAAKAMNYSSGLVADEVMGRYIPPEYWQACVGPQHSAFIVDTCSIFHRARPPISRDRYSITFHYISQSPLMTYEKIYFGDMPALSPHLTPRQKQCLRRRSQA</sequence>
<gene>
    <name evidence="1" type="ORF">DYY88_09510</name>
</gene>